<proteinExistence type="predicted"/>
<organism evidence="6 7">
    <name type="scientific">Mycolicibacterium vulneris</name>
    <dbReference type="NCBI Taxonomy" id="547163"/>
    <lineage>
        <taxon>Bacteria</taxon>
        <taxon>Bacillati</taxon>
        <taxon>Actinomycetota</taxon>
        <taxon>Actinomycetes</taxon>
        <taxon>Mycobacteriales</taxon>
        <taxon>Mycobacteriaceae</taxon>
        <taxon>Mycolicibacterium</taxon>
    </lineage>
</organism>
<dbReference type="InterPro" id="IPR036271">
    <property type="entry name" value="Tet_transcr_reg_TetR-rel_C_sf"/>
</dbReference>
<evidence type="ECO:0000256" key="1">
    <source>
        <dbReference type="ARBA" id="ARBA00023015"/>
    </source>
</evidence>
<dbReference type="InterPro" id="IPR001647">
    <property type="entry name" value="HTH_TetR"/>
</dbReference>
<gene>
    <name evidence="6" type="ORF">B8W69_17325</name>
</gene>
<evidence type="ECO:0000313" key="7">
    <source>
        <dbReference type="Proteomes" id="UP000242320"/>
    </source>
</evidence>
<keyword evidence="7" id="KW-1185">Reference proteome</keyword>
<dbReference type="SUPFAM" id="SSF46689">
    <property type="entry name" value="Homeodomain-like"/>
    <property type="match status" value="1"/>
</dbReference>
<keyword evidence="2 4" id="KW-0238">DNA-binding</keyword>
<dbReference type="GO" id="GO:0003700">
    <property type="term" value="F:DNA-binding transcription factor activity"/>
    <property type="evidence" value="ECO:0007669"/>
    <property type="project" value="TreeGrafter"/>
</dbReference>
<reference evidence="6 7" key="1">
    <citation type="submission" date="2017-04" db="EMBL/GenBank/DDBJ databases">
        <title>The new phylogeny of genus Mycobacterium.</title>
        <authorList>
            <person name="Tortoli E."/>
            <person name="Trovato A."/>
            <person name="Cirillo D.M."/>
        </authorList>
    </citation>
    <scope>NUCLEOTIDE SEQUENCE [LARGE SCALE GENOMIC DNA]</scope>
    <source>
        <strain evidence="6 7">DSM 45247</strain>
    </source>
</reference>
<protein>
    <submittedName>
        <fullName evidence="6">TetR family transcriptional regulator</fullName>
    </submittedName>
</protein>
<dbReference type="SUPFAM" id="SSF48498">
    <property type="entry name" value="Tetracyclin repressor-like, C-terminal domain"/>
    <property type="match status" value="1"/>
</dbReference>
<dbReference type="GO" id="GO:0000976">
    <property type="term" value="F:transcription cis-regulatory region binding"/>
    <property type="evidence" value="ECO:0007669"/>
    <property type="project" value="TreeGrafter"/>
</dbReference>
<dbReference type="Gene3D" id="1.10.357.10">
    <property type="entry name" value="Tetracycline Repressor, domain 2"/>
    <property type="match status" value="1"/>
</dbReference>
<evidence type="ECO:0000313" key="6">
    <source>
        <dbReference type="EMBL" id="OSC26180.1"/>
    </source>
</evidence>
<dbReference type="OrthoDB" id="3426391at2"/>
<evidence type="ECO:0000259" key="5">
    <source>
        <dbReference type="PROSITE" id="PS50977"/>
    </source>
</evidence>
<keyword evidence="1" id="KW-0805">Transcription regulation</keyword>
<dbReference type="Proteomes" id="UP000242320">
    <property type="component" value="Unassembled WGS sequence"/>
</dbReference>
<dbReference type="InterPro" id="IPR050109">
    <property type="entry name" value="HTH-type_TetR-like_transc_reg"/>
</dbReference>
<evidence type="ECO:0000256" key="2">
    <source>
        <dbReference type="ARBA" id="ARBA00023125"/>
    </source>
</evidence>
<dbReference type="InterPro" id="IPR009057">
    <property type="entry name" value="Homeodomain-like_sf"/>
</dbReference>
<dbReference type="AlphaFoldDB" id="A0A1X2KWS2"/>
<accession>A0A1X2KWS2</accession>
<dbReference type="PROSITE" id="PS50977">
    <property type="entry name" value="HTH_TETR_2"/>
    <property type="match status" value="1"/>
</dbReference>
<dbReference type="PANTHER" id="PTHR30055">
    <property type="entry name" value="HTH-TYPE TRANSCRIPTIONAL REGULATOR RUTR"/>
    <property type="match status" value="1"/>
</dbReference>
<feature type="DNA-binding region" description="H-T-H motif" evidence="4">
    <location>
        <begin position="40"/>
        <end position="59"/>
    </location>
</feature>
<dbReference type="RefSeq" id="WP_085291034.1">
    <property type="nucleotide sequence ID" value="NZ_NCXM01000017.1"/>
</dbReference>
<sequence>MTVTGPQLGRPVGADAEQTRARIIAAAMRCVAEAGRTRATIREIARAADITSATLYHYFANKSELLEATVGEMDRIALPRLRAAAARADTVVDRLAAVLDESSRLMRDYPDLAAFERAMRVIGHEHGTRLQQSGPKALRDTITEIIGDARAQGALPAGTDPHAAVNAIHALTRGLTERAASLGPDAYAATLDSAKGLLRGTLFTDGRQ</sequence>
<dbReference type="PRINTS" id="PR00455">
    <property type="entry name" value="HTHTETR"/>
</dbReference>
<dbReference type="EMBL" id="NCXM01000017">
    <property type="protein sequence ID" value="OSC26180.1"/>
    <property type="molecule type" value="Genomic_DNA"/>
</dbReference>
<keyword evidence="3" id="KW-0804">Transcription</keyword>
<comment type="caution">
    <text evidence="6">The sequence shown here is derived from an EMBL/GenBank/DDBJ whole genome shotgun (WGS) entry which is preliminary data.</text>
</comment>
<evidence type="ECO:0000256" key="4">
    <source>
        <dbReference type="PROSITE-ProRule" id="PRU00335"/>
    </source>
</evidence>
<name>A0A1X2KWS2_9MYCO</name>
<dbReference type="Pfam" id="PF00440">
    <property type="entry name" value="TetR_N"/>
    <property type="match status" value="1"/>
</dbReference>
<feature type="domain" description="HTH tetR-type" evidence="5">
    <location>
        <begin position="17"/>
        <end position="77"/>
    </location>
</feature>
<dbReference type="PANTHER" id="PTHR30055:SF234">
    <property type="entry name" value="HTH-TYPE TRANSCRIPTIONAL REGULATOR BETI"/>
    <property type="match status" value="1"/>
</dbReference>
<evidence type="ECO:0000256" key="3">
    <source>
        <dbReference type="ARBA" id="ARBA00023163"/>
    </source>
</evidence>